<feature type="domain" description="KANL2-like probable zinc-finger" evidence="3">
    <location>
        <begin position="1"/>
        <end position="24"/>
    </location>
</feature>
<dbReference type="Pfam" id="PF13891">
    <property type="entry name" value="zf-C3HC3H_KANSL2"/>
    <property type="match status" value="1"/>
</dbReference>
<comment type="subcellular location">
    <subcellularLocation>
        <location evidence="1">Nucleus</location>
    </subcellularLocation>
</comment>
<sequence length="70" mass="8194">MTRHCLAHICQDTNQVLFKYCQRFGSPRQMQMAGMGADSRDLEMQRKPVHQSLNLDWLLQMENQNTLLSV</sequence>
<dbReference type="Proteomes" id="UP000234681">
    <property type="component" value="Chromosome 16"/>
</dbReference>
<dbReference type="AlphaFoldDB" id="A6JPI0"/>
<organism evidence="4 5">
    <name type="scientific">Rattus norvegicus</name>
    <name type="common">Rat</name>
    <dbReference type="NCBI Taxonomy" id="10116"/>
    <lineage>
        <taxon>Eukaryota</taxon>
        <taxon>Metazoa</taxon>
        <taxon>Chordata</taxon>
        <taxon>Craniata</taxon>
        <taxon>Vertebrata</taxon>
        <taxon>Euteleostomi</taxon>
        <taxon>Mammalia</taxon>
        <taxon>Eutheria</taxon>
        <taxon>Euarchontoglires</taxon>
        <taxon>Glires</taxon>
        <taxon>Rodentia</taxon>
        <taxon>Myomorpha</taxon>
        <taxon>Muroidea</taxon>
        <taxon>Muridae</taxon>
        <taxon>Murinae</taxon>
        <taxon>Rattus</taxon>
    </lineage>
</organism>
<gene>
    <name evidence="4" type="ORF">rCG_59060</name>
</gene>
<evidence type="ECO:0000256" key="2">
    <source>
        <dbReference type="ARBA" id="ARBA00023242"/>
    </source>
</evidence>
<accession>A6JPI0</accession>
<feature type="non-terminal residue" evidence="4">
    <location>
        <position position="70"/>
    </location>
</feature>
<evidence type="ECO:0000256" key="1">
    <source>
        <dbReference type="ARBA" id="ARBA00004123"/>
    </source>
</evidence>
<proteinExistence type="predicted"/>
<evidence type="ECO:0000313" key="5">
    <source>
        <dbReference type="Proteomes" id="UP000234681"/>
    </source>
</evidence>
<protein>
    <submittedName>
        <fullName evidence="4">RCG59060</fullName>
    </submittedName>
</protein>
<keyword evidence="2" id="KW-0539">Nucleus</keyword>
<dbReference type="GO" id="GO:0005634">
    <property type="term" value="C:nucleus"/>
    <property type="evidence" value="ECO:0007669"/>
    <property type="project" value="UniProtKB-SubCell"/>
</dbReference>
<evidence type="ECO:0000313" key="4">
    <source>
        <dbReference type="EMBL" id="EDL78942.1"/>
    </source>
</evidence>
<evidence type="ECO:0000259" key="3">
    <source>
        <dbReference type="Pfam" id="PF13891"/>
    </source>
</evidence>
<name>A6JPI0_RAT</name>
<dbReference type="EMBL" id="CH473995">
    <property type="protein sequence ID" value="EDL78942.1"/>
    <property type="molecule type" value="Genomic_DNA"/>
</dbReference>
<dbReference type="InterPro" id="IPR025927">
    <property type="entry name" value="Znf_KANL2-like"/>
</dbReference>
<reference evidence="4 5" key="1">
    <citation type="submission" date="2005-09" db="EMBL/GenBank/DDBJ databases">
        <authorList>
            <person name="Mural R.J."/>
            <person name="Li P.W."/>
            <person name="Adams M.D."/>
            <person name="Amanatides P.G."/>
            <person name="Baden-Tillson H."/>
            <person name="Barnstead M."/>
            <person name="Chin S.H."/>
            <person name="Dew I."/>
            <person name="Evans C.A."/>
            <person name="Ferriera S."/>
            <person name="Flanigan M."/>
            <person name="Fosler C."/>
            <person name="Glodek A."/>
            <person name="Gu Z."/>
            <person name="Holt R.A."/>
            <person name="Jennings D."/>
            <person name="Kraft C.L."/>
            <person name="Lu F."/>
            <person name="Nguyen T."/>
            <person name="Nusskern D.R."/>
            <person name="Pfannkoch C.M."/>
            <person name="Sitter C."/>
            <person name="Sutton G.G."/>
            <person name="Venter J.C."/>
            <person name="Wang Z."/>
            <person name="Woodage T."/>
            <person name="Zheng X.H."/>
            <person name="Zhong F."/>
        </authorList>
    </citation>
    <scope>NUCLEOTIDE SEQUENCE [LARGE SCALE GENOMIC DNA]</scope>
    <source>
        <strain>BN</strain>
        <strain evidence="5">Sprague-Dawley</strain>
    </source>
</reference>